<evidence type="ECO:0000313" key="3">
    <source>
        <dbReference type="Proteomes" id="UP000035061"/>
    </source>
</evidence>
<name>A0ABN5V4E0_9BIFI</name>
<reference evidence="2 3" key="1">
    <citation type="submission" date="2012-02" db="EMBL/GenBank/DDBJ databases">
        <title>Complete genome sequence of Bifidobacterium catenulatum JCM 1194.</title>
        <authorList>
            <person name="Toh H."/>
            <person name="Oshima K."/>
            <person name="Morita H."/>
            <person name="Hattori M."/>
        </authorList>
    </citation>
    <scope>NUCLEOTIDE SEQUENCE [LARGE SCALE GENOMIC DNA]</scope>
    <source>
        <strain evidence="2 3">JCM 1194</strain>
    </source>
</reference>
<accession>A0ABN5V4E0</accession>
<sequence>MVNKMESVVESDVKRELEDKRRSLNELIETVDNFKNYGESDDAVENCLTRFLMLRACGYVEHVFRRSVCFYVERKAGVGVRELVDNARFARGLNPKREKVKEILKTLDSKLCDDFLELLGDGDDLDSLVKSRNKIAHGGSDNCTKRRSIEQGKLAIKIGDWFLNNFF</sequence>
<organism evidence="2 3">
    <name type="scientific">Bifidobacterium catenulatum DSM 16992 = JCM 1194 = LMG 11043</name>
    <dbReference type="NCBI Taxonomy" id="566552"/>
    <lineage>
        <taxon>Bacteria</taxon>
        <taxon>Bacillati</taxon>
        <taxon>Actinomycetota</taxon>
        <taxon>Actinomycetes</taxon>
        <taxon>Bifidobacteriales</taxon>
        <taxon>Bifidobacteriaceae</taxon>
        <taxon>Bifidobacterium</taxon>
    </lineage>
</organism>
<keyword evidence="3" id="KW-1185">Reference proteome</keyword>
<evidence type="ECO:0000313" key="2">
    <source>
        <dbReference type="EMBL" id="BAR02051.1"/>
    </source>
</evidence>
<dbReference type="InterPro" id="IPR041519">
    <property type="entry name" value="HEPN_RiboL-PSP"/>
</dbReference>
<evidence type="ECO:0000259" key="1">
    <source>
        <dbReference type="Pfam" id="PF18735"/>
    </source>
</evidence>
<dbReference type="EMBL" id="AP012325">
    <property type="protein sequence ID" value="BAR02051.1"/>
    <property type="molecule type" value="Genomic_DNA"/>
</dbReference>
<proteinExistence type="predicted"/>
<protein>
    <recommendedName>
        <fullName evidence="1">RiboL-PSP-HEPN domain-containing protein</fullName>
    </recommendedName>
</protein>
<dbReference type="Proteomes" id="UP000035061">
    <property type="component" value="Chromosome"/>
</dbReference>
<dbReference type="Pfam" id="PF18735">
    <property type="entry name" value="HEPN_RiboL-PSP"/>
    <property type="match status" value="1"/>
</dbReference>
<feature type="domain" description="RiboL-PSP-HEPN" evidence="1">
    <location>
        <begin position="19"/>
        <end position="147"/>
    </location>
</feature>
<gene>
    <name evidence="2" type="ORF">BBCT_1083</name>
</gene>